<proteinExistence type="predicted"/>
<protein>
    <recommendedName>
        <fullName evidence="4">DUF721 domain-containing protein</fullName>
    </recommendedName>
</protein>
<accession>F4EWL5</accession>
<feature type="region of interest" description="Disordered" evidence="1">
    <location>
        <begin position="307"/>
        <end position="330"/>
    </location>
</feature>
<evidence type="ECO:0000256" key="1">
    <source>
        <dbReference type="SAM" id="MobiDB-lite"/>
    </source>
</evidence>
<organism evidence="2 3">
    <name type="scientific">Selenomonas sputigena (strain ATCC 35185 / DSM 20758 / CCUG 44933 / VPI D19B-28)</name>
    <dbReference type="NCBI Taxonomy" id="546271"/>
    <lineage>
        <taxon>Bacteria</taxon>
        <taxon>Bacillati</taxon>
        <taxon>Bacillota</taxon>
        <taxon>Negativicutes</taxon>
        <taxon>Selenomonadales</taxon>
        <taxon>Selenomonadaceae</taxon>
        <taxon>Selenomonas</taxon>
    </lineage>
</organism>
<evidence type="ECO:0000313" key="2">
    <source>
        <dbReference type="EMBL" id="AEB98991.1"/>
    </source>
</evidence>
<sequence>MKRSYRRNPGMEKINQVIPKSIHALGKKIERTYQERFVLARWPEIVGEGIASHVQPIGIEGEKLLLHASVPAWRNEITLMQMTILARFNTFAGFEMVKELAFSWKKGDIVLFQASGRVQEEADEQEAYRKALREMTLTEEEQEACERSVSLVSEERLRKKLRHISQRRKKREKALLSLGEKPCPQCGKLFSGEGVCPSCTCRERRERRRSVRRHLLDLPWARYADIKDHLRCTPAMVASERTRLVQELARRIEFGDWESLEAKTLVMLYRSLRPEQLTEDVVRRTLYDLRREMAEGTVFRPFPKRSEVMKKTAKRGAKSGEGFHVSAPRR</sequence>
<dbReference type="HOGENOM" id="CLU_077383_0_0_9"/>
<dbReference type="EMBL" id="CP002637">
    <property type="protein sequence ID" value="AEB98991.1"/>
    <property type="molecule type" value="Genomic_DNA"/>
</dbReference>
<dbReference type="OrthoDB" id="46633at2"/>
<evidence type="ECO:0008006" key="4">
    <source>
        <dbReference type="Google" id="ProtNLM"/>
    </source>
</evidence>
<gene>
    <name evidence="2" type="ordered locus">Selsp_0005</name>
</gene>
<dbReference type="PANTHER" id="PTHR36456:SF1">
    <property type="entry name" value="UPF0232 PROTEIN SCO3875"/>
    <property type="match status" value="1"/>
</dbReference>
<dbReference type="Proteomes" id="UP000011124">
    <property type="component" value="Chromosome"/>
</dbReference>
<dbReference type="InterPro" id="IPR007922">
    <property type="entry name" value="DciA-like"/>
</dbReference>
<dbReference type="Pfam" id="PF05258">
    <property type="entry name" value="DciA"/>
    <property type="match status" value="1"/>
</dbReference>
<evidence type="ECO:0000313" key="3">
    <source>
        <dbReference type="Proteomes" id="UP000011124"/>
    </source>
</evidence>
<keyword evidence="3" id="KW-1185">Reference proteome</keyword>
<dbReference type="PANTHER" id="PTHR36456">
    <property type="entry name" value="UPF0232 PROTEIN SCO3875"/>
    <property type="match status" value="1"/>
</dbReference>
<dbReference type="KEGG" id="ssg:Selsp_0005"/>
<name>F4EWL5_SELS3</name>
<reference evidence="2 3" key="1">
    <citation type="submission" date="2011-04" db="EMBL/GenBank/DDBJ databases">
        <title>The complete genome of Selenomonas sputigena DSM 20758.</title>
        <authorList>
            <consortium name="US DOE Joint Genome Institute (JGI-PGF)"/>
            <person name="Lucas S."/>
            <person name="Copeland A."/>
            <person name="Lapidus A."/>
            <person name="Bruce D."/>
            <person name="Goodwin L."/>
            <person name="Pitluck S."/>
            <person name="Peters L."/>
            <person name="Kyrpides N."/>
            <person name="Mavromatis K."/>
            <person name="Ivanova N."/>
            <person name="Ovchinnikova G."/>
            <person name="Teshima H."/>
            <person name="Detter J.C."/>
            <person name="Tapia R."/>
            <person name="Han C."/>
            <person name="Land M."/>
            <person name="Hauser L."/>
            <person name="Markowitz V."/>
            <person name="Cheng J.-F."/>
            <person name="Hugenholtz P."/>
            <person name="Woyke T."/>
            <person name="Wu D."/>
            <person name="Gronow S."/>
            <person name="Wellnitz S."/>
            <person name="Schneider S."/>
            <person name="Klenk H.-P."/>
            <person name="Eisen J.A."/>
        </authorList>
    </citation>
    <scope>NUCLEOTIDE SEQUENCE [LARGE SCALE GENOMIC DNA]</scope>
    <source>
        <strain evidence="3">ATCC 35185 / DSM 20758 / VPI D19B-28</strain>
    </source>
</reference>
<dbReference type="AlphaFoldDB" id="F4EWL5"/>
<dbReference type="RefSeq" id="WP_013740459.1">
    <property type="nucleotide sequence ID" value="NC_015437.1"/>
</dbReference>